<dbReference type="SUPFAM" id="SSF53448">
    <property type="entry name" value="Nucleotide-diphospho-sugar transferases"/>
    <property type="match status" value="1"/>
</dbReference>
<dbReference type="STRING" id="490829.SAMN05421850_108173"/>
<dbReference type="CDD" id="cd00761">
    <property type="entry name" value="Glyco_tranf_GTA_type"/>
    <property type="match status" value="1"/>
</dbReference>
<evidence type="ECO:0000313" key="2">
    <source>
        <dbReference type="EMBL" id="SDJ10443.1"/>
    </source>
</evidence>
<reference evidence="2 3" key="1">
    <citation type="submission" date="2016-10" db="EMBL/GenBank/DDBJ databases">
        <authorList>
            <person name="de Groot N.N."/>
        </authorList>
    </citation>
    <scope>NUCLEOTIDE SEQUENCE [LARGE SCALE GENOMIC DNA]</scope>
    <source>
        <strain evidence="2 3">DSM 28010</strain>
    </source>
</reference>
<feature type="region of interest" description="Disordered" evidence="1">
    <location>
        <begin position="392"/>
        <end position="414"/>
    </location>
</feature>
<dbReference type="InterPro" id="IPR029044">
    <property type="entry name" value="Nucleotide-diphossugar_trans"/>
</dbReference>
<proteinExistence type="predicted"/>
<accession>A0A1G8R0R0</accession>
<evidence type="ECO:0000256" key="1">
    <source>
        <dbReference type="SAM" id="MobiDB-lite"/>
    </source>
</evidence>
<dbReference type="EMBL" id="FNEB01000008">
    <property type="protein sequence ID" value="SDJ10443.1"/>
    <property type="molecule type" value="Genomic_DNA"/>
</dbReference>
<name>A0A1G8R0R0_9RHOB</name>
<dbReference type="Proteomes" id="UP000199340">
    <property type="component" value="Unassembled WGS sequence"/>
</dbReference>
<evidence type="ECO:0000313" key="3">
    <source>
        <dbReference type="Proteomes" id="UP000199340"/>
    </source>
</evidence>
<gene>
    <name evidence="2" type="ORF">SAMN05421850_108173</name>
</gene>
<dbReference type="AlphaFoldDB" id="A0A1G8R0R0"/>
<sequence>MISEKYVHRARMVHWWIKGTIEHARKGCHLSKAYMHSLPVAQSENALIDVVSSALGPFSQTDWFVCGKKPGISRGEFFKDAHPHPIARSQTFVLWSDTRGNAEWIRKLGASLSKCALLYMQVYEKEVVDLVDAVLSHGLEPVLRDEGGKAGFHILFLRKRDIENGTFDQLPVWVRSAVDCRSSMNSKQAAIPALIPCFNNQTYCRSMISQLRNHGFADITLLDNASTSPEMHSFLDEVSGQVTVRRLEENLGPKKCLFAPGVYENLPRYFCVTDPDIVFNPYLPSNFVHQMIDLTKRYRVGKVGFALDISHRQFFREITVKLLYRDWSTAEWEERFWSRSIGQTKTRDRIFDAPVDTTFAVYDKEKWSQDNFTAGLRVSGRYTATHAPWYDDQSVPSSERERYSRESTASFYRM</sequence>
<keyword evidence="3" id="KW-1185">Reference proteome</keyword>
<organism evidence="2 3">
    <name type="scientific">Lutimaribacter saemankumensis</name>
    <dbReference type="NCBI Taxonomy" id="490829"/>
    <lineage>
        <taxon>Bacteria</taxon>
        <taxon>Pseudomonadati</taxon>
        <taxon>Pseudomonadota</taxon>
        <taxon>Alphaproteobacteria</taxon>
        <taxon>Rhodobacterales</taxon>
        <taxon>Roseobacteraceae</taxon>
        <taxon>Lutimaribacter</taxon>
    </lineage>
</organism>
<protein>
    <recommendedName>
        <fullName evidence="4">Glycosyl transferase family 2</fullName>
    </recommendedName>
</protein>
<evidence type="ECO:0008006" key="4">
    <source>
        <dbReference type="Google" id="ProtNLM"/>
    </source>
</evidence>